<evidence type="ECO:0000259" key="2">
    <source>
        <dbReference type="PROSITE" id="PS50893"/>
    </source>
</evidence>
<keyword evidence="3" id="KW-0067">ATP-binding</keyword>
<sequence length="185" mass="20833">MIKLELKEKRFDDNLILENINLEIKSGDILHIIGKSGVGKTTLIRIVAGLDSNFTGQLSNTFQKAAIVFPERVFLGGINIFKEIKLFTNRSDSELLDAFFELGLDKDINKKASELSTGMRSRLSIIRALLSDSDVLFLDEPLLGLDDYTKNITINFISKHIKGRTVLYTGESIAPFLEHEKELFI</sequence>
<dbReference type="PROSITE" id="PS50893">
    <property type="entry name" value="ABC_TRANSPORTER_2"/>
    <property type="match status" value="1"/>
</dbReference>
<dbReference type="InterPro" id="IPR003439">
    <property type="entry name" value="ABC_transporter-like_ATP-bd"/>
</dbReference>
<accession>A0A2U1E5S1</accession>
<evidence type="ECO:0000256" key="1">
    <source>
        <dbReference type="ARBA" id="ARBA00022448"/>
    </source>
</evidence>
<feature type="domain" description="ABC transporter" evidence="2">
    <location>
        <begin position="2"/>
        <end position="185"/>
    </location>
</feature>
<dbReference type="RefSeq" id="WP_116479716.1">
    <property type="nucleotide sequence ID" value="NZ_CAUPJO010000011.1"/>
</dbReference>
<dbReference type="AlphaFoldDB" id="A0A2U1E5S1"/>
<dbReference type="Proteomes" id="UP000245793">
    <property type="component" value="Unassembled WGS sequence"/>
</dbReference>
<evidence type="ECO:0000313" key="4">
    <source>
        <dbReference type="Proteomes" id="UP000245793"/>
    </source>
</evidence>
<dbReference type="Pfam" id="PF00005">
    <property type="entry name" value="ABC_tran"/>
    <property type="match status" value="1"/>
</dbReference>
<comment type="caution">
    <text evidence="3">The sequence shown here is derived from an EMBL/GenBank/DDBJ whole genome shotgun (WGS) entry which is preliminary data.</text>
</comment>
<gene>
    <name evidence="3" type="ORF">C7381_102134</name>
</gene>
<proteinExistence type="predicted"/>
<keyword evidence="1" id="KW-0813">Transport</keyword>
<dbReference type="PANTHER" id="PTHR42788">
    <property type="entry name" value="TAURINE IMPORT ATP-BINDING PROTEIN-RELATED"/>
    <property type="match status" value="1"/>
</dbReference>
<protein>
    <submittedName>
        <fullName evidence="3">NitT/TauT family transport system ATP-binding protein</fullName>
    </submittedName>
</protein>
<keyword evidence="4" id="KW-1185">Reference proteome</keyword>
<dbReference type="SUPFAM" id="SSF52540">
    <property type="entry name" value="P-loop containing nucleoside triphosphate hydrolases"/>
    <property type="match status" value="1"/>
</dbReference>
<dbReference type="EMBL" id="QEKV01000002">
    <property type="protein sequence ID" value="PVY95245.1"/>
    <property type="molecule type" value="Genomic_DNA"/>
</dbReference>
<name>A0A2U1E5S1_9FIRM</name>
<dbReference type="PANTHER" id="PTHR42788:SF13">
    <property type="entry name" value="ALIPHATIC SULFONATES IMPORT ATP-BINDING PROTEIN SSUB"/>
    <property type="match status" value="1"/>
</dbReference>
<dbReference type="Gene3D" id="3.40.50.300">
    <property type="entry name" value="P-loop containing nucleotide triphosphate hydrolases"/>
    <property type="match status" value="1"/>
</dbReference>
<dbReference type="InterPro" id="IPR027417">
    <property type="entry name" value="P-loop_NTPase"/>
</dbReference>
<dbReference type="InterPro" id="IPR050166">
    <property type="entry name" value="ABC_transporter_ATP-bind"/>
</dbReference>
<keyword evidence="3" id="KW-0547">Nucleotide-binding</keyword>
<dbReference type="GO" id="GO:0016887">
    <property type="term" value="F:ATP hydrolysis activity"/>
    <property type="evidence" value="ECO:0007669"/>
    <property type="project" value="InterPro"/>
</dbReference>
<dbReference type="GO" id="GO:0005524">
    <property type="term" value="F:ATP binding"/>
    <property type="evidence" value="ECO:0007669"/>
    <property type="project" value="UniProtKB-KW"/>
</dbReference>
<organism evidence="3 4">
    <name type="scientific">Ezakiella coagulans</name>
    <dbReference type="NCBI Taxonomy" id="46507"/>
    <lineage>
        <taxon>Bacteria</taxon>
        <taxon>Bacillati</taxon>
        <taxon>Bacillota</taxon>
        <taxon>Tissierellia</taxon>
        <taxon>Ezakiella</taxon>
    </lineage>
</organism>
<reference evidence="3 4" key="1">
    <citation type="submission" date="2018-04" db="EMBL/GenBank/DDBJ databases">
        <title>Genomic Encyclopedia of Type Strains, Phase IV (KMG-IV): sequencing the most valuable type-strain genomes for metagenomic binning, comparative biology and taxonomic classification.</title>
        <authorList>
            <person name="Goeker M."/>
        </authorList>
    </citation>
    <scope>NUCLEOTIDE SEQUENCE [LARGE SCALE GENOMIC DNA]</scope>
    <source>
        <strain evidence="3 4">DSM 20705</strain>
    </source>
</reference>
<evidence type="ECO:0000313" key="3">
    <source>
        <dbReference type="EMBL" id="PVY95245.1"/>
    </source>
</evidence>